<dbReference type="HOGENOM" id="CLU_131306_1_1_2"/>
<dbReference type="PANTHER" id="PTHR38816:SF1">
    <property type="entry name" value="EXOSOME SUBUNIT"/>
    <property type="match status" value="1"/>
</dbReference>
<dbReference type="AlphaFoldDB" id="B8D6C5"/>
<dbReference type="Proteomes" id="UP000006903">
    <property type="component" value="Chromosome"/>
</dbReference>
<evidence type="ECO:0008006" key="3">
    <source>
        <dbReference type="Google" id="ProtNLM"/>
    </source>
</evidence>
<dbReference type="eggNOG" id="arCOG01042">
    <property type="taxonomic scope" value="Archaea"/>
</dbReference>
<organism evidence="1 2">
    <name type="scientific">Desulfurococcus amylolyticus (strain DSM 18924 / JCM 16383 / VKM B-2413 / 1221n)</name>
    <name type="common">Desulfurococcus kamchatkensis</name>
    <dbReference type="NCBI Taxonomy" id="490899"/>
    <lineage>
        <taxon>Archaea</taxon>
        <taxon>Thermoproteota</taxon>
        <taxon>Thermoprotei</taxon>
        <taxon>Desulfurococcales</taxon>
        <taxon>Desulfurococcaceae</taxon>
        <taxon>Desulfurococcus</taxon>
    </lineage>
</organism>
<dbReference type="GeneID" id="7171381"/>
<dbReference type="Pfam" id="PF01877">
    <property type="entry name" value="RNA_binding"/>
    <property type="match status" value="1"/>
</dbReference>
<dbReference type="PANTHER" id="PTHR38816">
    <property type="entry name" value="EXOSOME SUBUNIT, DUF54 FAMILY-RELATED"/>
    <property type="match status" value="1"/>
</dbReference>
<dbReference type="STRING" id="490899.DKAM_1330"/>
<dbReference type="InterPro" id="IPR022803">
    <property type="entry name" value="Ribosomal_uL5_dom_sf"/>
</dbReference>
<evidence type="ECO:0000313" key="1">
    <source>
        <dbReference type="EMBL" id="ACL11656.1"/>
    </source>
</evidence>
<proteinExistence type="predicted"/>
<evidence type="ECO:0000313" key="2">
    <source>
        <dbReference type="Proteomes" id="UP000006903"/>
    </source>
</evidence>
<name>B8D6C5_DESA1</name>
<reference evidence="1 2" key="1">
    <citation type="journal article" date="2009" name="J. Bacteriol.">
        <title>Complete genome sequence of the anaerobic, protein-degrading hyperthermophilic crenarchaeon Desulfurococcus kamchatkensis.</title>
        <authorList>
            <person name="Ravin N.V."/>
            <person name="Mardanov A.V."/>
            <person name="Beletsky A.V."/>
            <person name="Kublanov I.V."/>
            <person name="Kolganova T.V."/>
            <person name="Lebedinsky A.V."/>
            <person name="Chernyh N.A."/>
            <person name="Bonch-Osmolovskaya E.A."/>
            <person name="Skryabin K.G."/>
        </authorList>
    </citation>
    <scope>NUCLEOTIDE SEQUENCE [LARGE SCALE GENOMIC DNA]</scope>
    <source>
        <strain evidence="2">DSM 18924 / JCM 16383 / VKM B-2413 / 1221n</strain>
    </source>
</reference>
<dbReference type="KEGG" id="dka:DKAM_1330"/>
<dbReference type="RefSeq" id="WP_012608997.1">
    <property type="nucleotide sequence ID" value="NC_011766.1"/>
</dbReference>
<dbReference type="SUPFAM" id="SSF55282">
    <property type="entry name" value="RL5-like"/>
    <property type="match status" value="1"/>
</dbReference>
<protein>
    <recommendedName>
        <fullName evidence="3">Exosome subunit</fullName>
    </recommendedName>
</protein>
<gene>
    <name evidence="1" type="ordered locus">DKAM_1330</name>
</gene>
<dbReference type="Gene3D" id="3.30.1440.10">
    <property type="match status" value="1"/>
</dbReference>
<sequence length="162" mass="18275">MANSRETERRKVVLQSIEISSFCHATEDCNRVRASILNLIPPEIRGKLILIEEAVEGYYGNRIVVIKTQILEECEEVLKYLLSTMSDTEKSLMKITLPLRFDPRTGRLILRISKQDAFLGNMKLLDSDDVVKITLHFKGVKSIEKISGYIDGLTSLGQSSTS</sequence>
<accession>B8D6C5</accession>
<dbReference type="EMBL" id="CP001140">
    <property type="protein sequence ID" value="ACL11656.1"/>
    <property type="molecule type" value="Genomic_DNA"/>
</dbReference>
<dbReference type="InterPro" id="IPR002739">
    <property type="entry name" value="PAB1135-like"/>
</dbReference>